<gene>
    <name evidence="2" type="ORF">ARTV_1930</name>
</gene>
<protein>
    <recommendedName>
        <fullName evidence="3">Lipoprotein</fullName>
    </recommendedName>
</protein>
<evidence type="ECO:0000256" key="1">
    <source>
        <dbReference type="SAM" id="Phobius"/>
    </source>
</evidence>
<dbReference type="PROSITE" id="PS51257">
    <property type="entry name" value="PROKAR_LIPOPROTEIN"/>
    <property type="match status" value="1"/>
</dbReference>
<dbReference type="EMBL" id="UFQR01000007">
    <property type="protein sequence ID" value="SSW95831.1"/>
    <property type="molecule type" value="Genomic_DNA"/>
</dbReference>
<reference evidence="2" key="1">
    <citation type="submission" date="2018-04" db="EMBL/GenBank/DDBJ databases">
        <authorList>
            <person name="Go L.Y."/>
            <person name="Mitchell J.A."/>
        </authorList>
    </citation>
    <scope>NUCLEOTIDE SEQUENCE</scope>
    <source>
        <strain evidence="2">ARTV</strain>
    </source>
</reference>
<evidence type="ECO:0008006" key="3">
    <source>
        <dbReference type="Google" id="ProtNLM"/>
    </source>
</evidence>
<proteinExistence type="predicted"/>
<dbReference type="AlphaFoldDB" id="A0A3B0LZF9"/>
<sequence>MVSKTIFIYLIIFFPCIISGCHSFRDQSNFSGSDLNNNLECEKVKSNLNKSTPIVLYKGMVDCIKINQYKNGIFLYLLAGSYAYYDANRINTFYARKVHHDLLTENLALLTTAEYNSFWRILKNFMQQENQRKMVCSKIERIGVPDYQPIYMLRNKVTTISRYNIDYVLFKKSLNNYLNC</sequence>
<keyword evidence="1" id="KW-1133">Transmembrane helix</keyword>
<name>A0A3B0LZF9_9GAMM</name>
<evidence type="ECO:0000313" key="2">
    <source>
        <dbReference type="EMBL" id="SSW95831.1"/>
    </source>
</evidence>
<keyword evidence="1" id="KW-0472">Membrane</keyword>
<keyword evidence="1" id="KW-0812">Transmembrane</keyword>
<organism evidence="2">
    <name type="scientific">Arsenophonus endosymbiont of Trialeurodes vaporariorum</name>
    <dbReference type="NCBI Taxonomy" id="235567"/>
    <lineage>
        <taxon>Bacteria</taxon>
        <taxon>Pseudomonadati</taxon>
        <taxon>Pseudomonadota</taxon>
        <taxon>Gammaproteobacteria</taxon>
        <taxon>Enterobacterales</taxon>
        <taxon>Morganellaceae</taxon>
        <taxon>Arsenophonus</taxon>
    </lineage>
</organism>
<accession>A0A3B0LZF9</accession>
<feature type="transmembrane region" description="Helical" evidence="1">
    <location>
        <begin position="6"/>
        <end position="24"/>
    </location>
</feature>